<dbReference type="AlphaFoldDB" id="A0A0E1VRS1"/>
<gene>
    <name evidence="1" type="ORF">BURPS1710A_A2656</name>
</gene>
<proteinExistence type="predicted"/>
<dbReference type="Proteomes" id="UP000001812">
    <property type="component" value="Chromosome II"/>
</dbReference>
<organism evidence="1">
    <name type="scientific">Burkholderia pseudomallei 1710a</name>
    <dbReference type="NCBI Taxonomy" id="320371"/>
    <lineage>
        <taxon>Bacteria</taxon>
        <taxon>Pseudomonadati</taxon>
        <taxon>Pseudomonadota</taxon>
        <taxon>Betaproteobacteria</taxon>
        <taxon>Burkholderiales</taxon>
        <taxon>Burkholderiaceae</taxon>
        <taxon>Burkholderia</taxon>
        <taxon>pseudomallei group</taxon>
    </lineage>
</organism>
<reference evidence="1" key="1">
    <citation type="submission" date="2009-05" db="EMBL/GenBank/DDBJ databases">
        <authorList>
            <person name="Harkins D.M."/>
            <person name="DeShazer D."/>
            <person name="Woods D.E."/>
            <person name="Brinkac L.M."/>
            <person name="Brown K.A."/>
            <person name="Hung G.C."/>
            <person name="Tuanyok A."/>
            <person name="Zhang B."/>
            <person name="Nierman W.C."/>
        </authorList>
    </citation>
    <scope>NUCLEOTIDE SEQUENCE [LARGE SCALE GENOMIC DNA]</scope>
    <source>
        <strain evidence="1">1710a</strain>
    </source>
</reference>
<dbReference type="EMBL" id="CM000833">
    <property type="protein sequence ID" value="EET03605.1"/>
    <property type="molecule type" value="Genomic_DNA"/>
</dbReference>
<name>A0A0E1VRS1_BURPE</name>
<sequence length="38" mass="4390">MGDYGLDRKSIFVCRIKLTLRNVSALHIEDADFYAETK</sequence>
<evidence type="ECO:0000313" key="1">
    <source>
        <dbReference type="EMBL" id="EET03605.1"/>
    </source>
</evidence>
<accession>A0A0E1VRS1</accession>
<dbReference type="HOGENOM" id="CLU_3325596_0_0_4"/>
<protein>
    <submittedName>
        <fullName evidence="1">Uncharacterized protein</fullName>
    </submittedName>
</protein>